<keyword evidence="4" id="KW-1185">Reference proteome</keyword>
<dbReference type="Proteomes" id="UP000247565">
    <property type="component" value="Unassembled WGS sequence"/>
</dbReference>
<feature type="signal peptide" evidence="2">
    <location>
        <begin position="1"/>
        <end position="24"/>
    </location>
</feature>
<evidence type="ECO:0000256" key="2">
    <source>
        <dbReference type="SAM" id="SignalP"/>
    </source>
</evidence>
<dbReference type="EMBL" id="QGLT01000001">
    <property type="protein sequence ID" value="PXZ01730.1"/>
    <property type="molecule type" value="Genomic_DNA"/>
</dbReference>
<protein>
    <recommendedName>
        <fullName evidence="5">DUF4148 domain-containing protein</fullName>
    </recommendedName>
</protein>
<sequence>MNWFKTGLYTVLLSTTLLSVKTYAQVTPINQEESGTLPGLSKQSVQMKSQEAEKGGEHITVRGHREPPPGYTYAPSMNMQNGPDPEHQQALAESKDKVSGANLSKYGTAYQESGPMGQGKLGDSTGNGWLTPR</sequence>
<gene>
    <name evidence="3" type="ORF">DK869_01605</name>
</gene>
<evidence type="ECO:0008006" key="5">
    <source>
        <dbReference type="Google" id="ProtNLM"/>
    </source>
</evidence>
<proteinExistence type="predicted"/>
<feature type="compositionally biased region" description="Polar residues" evidence="1">
    <location>
        <begin position="124"/>
        <end position="133"/>
    </location>
</feature>
<evidence type="ECO:0000313" key="3">
    <source>
        <dbReference type="EMBL" id="PXZ01730.1"/>
    </source>
</evidence>
<comment type="caution">
    <text evidence="3">The sequence shown here is derived from an EMBL/GenBank/DDBJ whole genome shotgun (WGS) entry which is preliminary data.</text>
</comment>
<feature type="chain" id="PRO_5016396696" description="DUF4148 domain-containing protein" evidence="2">
    <location>
        <begin position="25"/>
        <end position="133"/>
    </location>
</feature>
<accession>A0A318MYJ5</accession>
<feature type="region of interest" description="Disordered" evidence="1">
    <location>
        <begin position="32"/>
        <end position="133"/>
    </location>
</feature>
<evidence type="ECO:0000313" key="4">
    <source>
        <dbReference type="Proteomes" id="UP000247565"/>
    </source>
</evidence>
<dbReference type="OrthoDB" id="7275155at2"/>
<name>A0A318MYJ5_9PROT</name>
<dbReference type="GeneID" id="83703165"/>
<dbReference type="AlphaFoldDB" id="A0A318MYJ5"/>
<feature type="compositionally biased region" description="Basic and acidic residues" evidence="1">
    <location>
        <begin position="50"/>
        <end position="67"/>
    </location>
</feature>
<reference evidence="3 4" key="1">
    <citation type="submission" date="2018-05" db="EMBL/GenBank/DDBJ databases">
        <title>Reference genomes for bee gut microbiota database.</title>
        <authorList>
            <person name="Ellegaard K.M."/>
        </authorList>
    </citation>
    <scope>NUCLEOTIDE SEQUENCE [LARGE SCALE GENOMIC DNA]</scope>
    <source>
        <strain evidence="3 4">ESL0284</strain>
    </source>
</reference>
<evidence type="ECO:0000256" key="1">
    <source>
        <dbReference type="SAM" id="MobiDB-lite"/>
    </source>
</evidence>
<organism evidence="3 4">
    <name type="scientific">Commensalibacter melissae</name>
    <dbReference type="NCBI Taxonomy" id="2070537"/>
    <lineage>
        <taxon>Bacteria</taxon>
        <taxon>Pseudomonadati</taxon>
        <taxon>Pseudomonadota</taxon>
        <taxon>Alphaproteobacteria</taxon>
        <taxon>Acetobacterales</taxon>
        <taxon>Acetobacteraceae</taxon>
    </lineage>
</organism>
<dbReference type="RefSeq" id="WP_110438249.1">
    <property type="nucleotide sequence ID" value="NZ_CP033087.1"/>
</dbReference>
<keyword evidence="2" id="KW-0732">Signal</keyword>